<organism evidence="2 3">
    <name type="scientific">Brevundimonas guildfordensis</name>
    <dbReference type="NCBI Taxonomy" id="2762241"/>
    <lineage>
        <taxon>Bacteria</taxon>
        <taxon>Pseudomonadati</taxon>
        <taxon>Pseudomonadota</taxon>
        <taxon>Alphaproteobacteria</taxon>
        <taxon>Caulobacterales</taxon>
        <taxon>Caulobacteraceae</taxon>
        <taxon>Brevundimonas</taxon>
    </lineage>
</organism>
<name>A0ABR8QWF9_9CAUL</name>
<dbReference type="RefSeq" id="WP_191742382.1">
    <property type="nucleotide sequence ID" value="NZ_JACSQU010000001.1"/>
</dbReference>
<comment type="caution">
    <text evidence="2">The sequence shown here is derived from an EMBL/GenBank/DDBJ whole genome shotgun (WGS) entry which is preliminary data.</text>
</comment>
<dbReference type="Proteomes" id="UP000638918">
    <property type="component" value="Unassembled WGS sequence"/>
</dbReference>
<keyword evidence="3" id="KW-1185">Reference proteome</keyword>
<feature type="transmembrane region" description="Helical" evidence="1">
    <location>
        <begin position="12"/>
        <end position="34"/>
    </location>
</feature>
<keyword evidence="1" id="KW-0812">Transmembrane</keyword>
<gene>
    <name evidence="2" type="ORF">H9656_00585</name>
</gene>
<evidence type="ECO:0008006" key="4">
    <source>
        <dbReference type="Google" id="ProtNLM"/>
    </source>
</evidence>
<dbReference type="EMBL" id="JACSQU010000001">
    <property type="protein sequence ID" value="MBD7939885.1"/>
    <property type="molecule type" value="Genomic_DNA"/>
</dbReference>
<reference evidence="2 3" key="1">
    <citation type="submission" date="2020-08" db="EMBL/GenBank/DDBJ databases">
        <title>A Genomic Blueprint of the Chicken Gut Microbiome.</title>
        <authorList>
            <person name="Gilroy R."/>
            <person name="Ravi A."/>
            <person name="Getino M."/>
            <person name="Pursley I."/>
            <person name="Horton D.L."/>
            <person name="Alikhan N.-F."/>
            <person name="Baker D."/>
            <person name="Gharbi K."/>
            <person name="Hall N."/>
            <person name="Watson M."/>
            <person name="Adriaenssens E.M."/>
            <person name="Foster-Nyarko E."/>
            <person name="Jarju S."/>
            <person name="Secka A."/>
            <person name="Antonio M."/>
            <person name="Oren A."/>
            <person name="Chaudhuri R."/>
            <person name="La Ragione R.M."/>
            <person name="Hildebrand F."/>
            <person name="Pallen M.J."/>
        </authorList>
    </citation>
    <scope>NUCLEOTIDE SEQUENCE [LARGE SCALE GENOMIC DNA]</scope>
    <source>
        <strain evidence="2 3">Sa3CVA3</strain>
    </source>
</reference>
<proteinExistence type="predicted"/>
<sequence length="261" mass="27967">MRPLGGGLQDAVGLVAGLIVLAVGYPACAGAWNLPKGEGQAIVKYEAMRADEAFSPDGDRAALSHDRLDRALSVFVEYGLDDRLTLQMKGEWQEGRDAFVDFQGRGPLEIGVRWQAFRDARHVAALYLGYAHGGEGRNAGYAPPGAGDHDWEARVMAGRSVGVDGQGGFIEAQAARRWRAGLPDETRLDLTAGARVAPNWTLLAQAYAGAADEGGARWLSLETSAVRRVGDWSLQAGWRTAVAGRETPAGQGPVIGIWRRF</sequence>
<keyword evidence="1" id="KW-1133">Transmembrane helix</keyword>
<evidence type="ECO:0000313" key="3">
    <source>
        <dbReference type="Proteomes" id="UP000638918"/>
    </source>
</evidence>
<keyword evidence="1" id="KW-0472">Membrane</keyword>
<accession>A0ABR8QWF9</accession>
<protein>
    <recommendedName>
        <fullName evidence="4">Cellulose biosynthesis protein BcsS</fullName>
    </recommendedName>
</protein>
<evidence type="ECO:0000313" key="2">
    <source>
        <dbReference type="EMBL" id="MBD7939885.1"/>
    </source>
</evidence>
<evidence type="ECO:0000256" key="1">
    <source>
        <dbReference type="SAM" id="Phobius"/>
    </source>
</evidence>